<dbReference type="EMBL" id="KV425906">
    <property type="protein sequence ID" value="KZV99821.1"/>
    <property type="molecule type" value="Genomic_DNA"/>
</dbReference>
<keyword evidence="3" id="KW-1185">Reference proteome</keyword>
<dbReference type="InParanoid" id="A0A165MVE9"/>
<evidence type="ECO:0000313" key="2">
    <source>
        <dbReference type="EMBL" id="KZV99821.1"/>
    </source>
</evidence>
<keyword evidence="1" id="KW-0472">Membrane</keyword>
<protein>
    <submittedName>
        <fullName evidence="2">Uncharacterized protein</fullName>
    </submittedName>
</protein>
<keyword evidence="1" id="KW-1133">Transmembrane helix</keyword>
<proteinExistence type="predicted"/>
<gene>
    <name evidence="2" type="ORF">EXIGLDRAFT_205639</name>
</gene>
<dbReference type="Proteomes" id="UP000077266">
    <property type="component" value="Unassembled WGS sequence"/>
</dbReference>
<dbReference type="OrthoDB" id="2794889at2759"/>
<name>A0A165MVE9_EXIGL</name>
<evidence type="ECO:0000313" key="3">
    <source>
        <dbReference type="Proteomes" id="UP000077266"/>
    </source>
</evidence>
<organism evidence="2 3">
    <name type="scientific">Exidia glandulosa HHB12029</name>
    <dbReference type="NCBI Taxonomy" id="1314781"/>
    <lineage>
        <taxon>Eukaryota</taxon>
        <taxon>Fungi</taxon>
        <taxon>Dikarya</taxon>
        <taxon>Basidiomycota</taxon>
        <taxon>Agaricomycotina</taxon>
        <taxon>Agaricomycetes</taxon>
        <taxon>Auriculariales</taxon>
        <taxon>Exidiaceae</taxon>
        <taxon>Exidia</taxon>
    </lineage>
</organism>
<keyword evidence="1" id="KW-0812">Transmembrane</keyword>
<dbReference type="AlphaFoldDB" id="A0A165MVE9"/>
<evidence type="ECO:0000256" key="1">
    <source>
        <dbReference type="SAM" id="Phobius"/>
    </source>
</evidence>
<feature type="transmembrane region" description="Helical" evidence="1">
    <location>
        <begin position="40"/>
        <end position="67"/>
    </location>
</feature>
<sequence>MRTRRRTRLPLLLLLLFLAVLMLSSWLSMPILELLRPFYLVARAVISLIVYGLLFVVLPLVFAWWLCGASFSCLVRFQNLVSDHSRRRRVGDNSRNLAASLPPEVQLRIFRLLHQRGHFGYDSHSRHSLDLPYPPTCDLHAVARVCRSWSAAATEVLYCSIPLADERTCILFNNTLVARPALAYLVRRFSLPESTSYLPHLDLHTLEKRISWNPLSPRWKDVKSAVDQIVVLCVNATDVRLCDDLGEPEAITGLMQCIPRIQKLSLRRTEASYSTNAPPRLGETRLQFPSPILRPHLAHLQELTLLKYILDTEETAVFSCLLSLRLILCHVARSWVMNLLINTPNLQALDWCDTYFLPLDQEIQCTISDLVAPRIHALTKLTLAQEEYSSSNRSAANTLGDMCLFSSLRVLEISTRLLYTLEYPPPQLHTLVLYDVRDLDGSPFGTGMREAQKIIYSVAARIKHSLAVWKLYAPHLRTIQLWDLLDKNGADTWTIAAFLLHGFLSTWDVSLVVNVWLGLDVQEEVHNRVWRKRVVDRLLWRNVF</sequence>
<accession>A0A165MVE9</accession>
<reference evidence="2 3" key="1">
    <citation type="journal article" date="2016" name="Mol. Biol. Evol.">
        <title>Comparative Genomics of Early-Diverging Mushroom-Forming Fungi Provides Insights into the Origins of Lignocellulose Decay Capabilities.</title>
        <authorList>
            <person name="Nagy L.G."/>
            <person name="Riley R."/>
            <person name="Tritt A."/>
            <person name="Adam C."/>
            <person name="Daum C."/>
            <person name="Floudas D."/>
            <person name="Sun H."/>
            <person name="Yadav J.S."/>
            <person name="Pangilinan J."/>
            <person name="Larsson K.H."/>
            <person name="Matsuura K."/>
            <person name="Barry K."/>
            <person name="Labutti K."/>
            <person name="Kuo R."/>
            <person name="Ohm R.A."/>
            <person name="Bhattacharya S.S."/>
            <person name="Shirouzu T."/>
            <person name="Yoshinaga Y."/>
            <person name="Martin F.M."/>
            <person name="Grigoriev I.V."/>
            <person name="Hibbett D.S."/>
        </authorList>
    </citation>
    <scope>NUCLEOTIDE SEQUENCE [LARGE SCALE GENOMIC DNA]</scope>
    <source>
        <strain evidence="2 3">HHB12029</strain>
    </source>
</reference>